<feature type="compositionally biased region" description="Basic and acidic residues" evidence="1">
    <location>
        <begin position="7"/>
        <end position="20"/>
    </location>
</feature>
<gene>
    <name evidence="2" type="ORF">COU06_00280</name>
</gene>
<protein>
    <submittedName>
        <fullName evidence="2">Uncharacterized protein</fullName>
    </submittedName>
</protein>
<evidence type="ECO:0000313" key="3">
    <source>
        <dbReference type="Proteomes" id="UP000229112"/>
    </source>
</evidence>
<evidence type="ECO:0000256" key="1">
    <source>
        <dbReference type="SAM" id="MobiDB-lite"/>
    </source>
</evidence>
<name>A0A2M6WKT7_9BACT</name>
<dbReference type="AlphaFoldDB" id="A0A2M6WKT7"/>
<feature type="compositionally biased region" description="Basic and acidic residues" evidence="1">
    <location>
        <begin position="30"/>
        <end position="45"/>
    </location>
</feature>
<organism evidence="2 3">
    <name type="scientific">Candidatus Harrisonbacteria bacterium CG10_big_fil_rev_8_21_14_0_10_38_8</name>
    <dbReference type="NCBI Taxonomy" id="1974582"/>
    <lineage>
        <taxon>Bacteria</taxon>
        <taxon>Candidatus Harrisoniibacteriota</taxon>
    </lineage>
</organism>
<dbReference type="Proteomes" id="UP000229112">
    <property type="component" value="Unassembled WGS sequence"/>
</dbReference>
<dbReference type="EMBL" id="PFAY01000002">
    <property type="protein sequence ID" value="PIT93395.1"/>
    <property type="molecule type" value="Genomic_DNA"/>
</dbReference>
<reference evidence="3" key="1">
    <citation type="submission" date="2017-09" db="EMBL/GenBank/DDBJ databases">
        <title>Depth-based differentiation of microbial function through sediment-hosted aquifers and enrichment of novel symbionts in the deep terrestrial subsurface.</title>
        <authorList>
            <person name="Probst A.J."/>
            <person name="Ladd B."/>
            <person name="Jarett J.K."/>
            <person name="Geller-Mcgrath D.E."/>
            <person name="Sieber C.M.K."/>
            <person name="Emerson J.B."/>
            <person name="Anantharaman K."/>
            <person name="Thomas B.C."/>
            <person name="Malmstrom R."/>
            <person name="Stieglmeier M."/>
            <person name="Klingl A."/>
            <person name="Woyke T."/>
            <person name="Ryan C.M."/>
            <person name="Banfield J.F."/>
        </authorList>
    </citation>
    <scope>NUCLEOTIDE SEQUENCE [LARGE SCALE GENOMIC DNA]</scope>
</reference>
<accession>A0A2M6WKT7</accession>
<proteinExistence type="predicted"/>
<sequence length="72" mass="7852">MASGRRATSEGRELVFEKRGASRTQARGEAVSKDRQEGRSQEVRDGNPPSLTRTRPGATAPGQPLRANRPFC</sequence>
<comment type="caution">
    <text evidence="2">The sequence shown here is derived from an EMBL/GenBank/DDBJ whole genome shotgun (WGS) entry which is preliminary data.</text>
</comment>
<evidence type="ECO:0000313" key="2">
    <source>
        <dbReference type="EMBL" id="PIT93395.1"/>
    </source>
</evidence>
<feature type="region of interest" description="Disordered" evidence="1">
    <location>
        <begin position="1"/>
        <end position="72"/>
    </location>
</feature>